<keyword evidence="5" id="KW-0521">NADP</keyword>
<keyword evidence="6" id="KW-0560">Oxidoreductase</keyword>
<dbReference type="PANTHER" id="PTHR43673">
    <property type="entry name" value="NAD(P)H NITROREDUCTASE YDGI-RELATED"/>
    <property type="match status" value="1"/>
</dbReference>
<proteinExistence type="inferred from homology"/>
<dbReference type="RefSeq" id="WP_264542148.1">
    <property type="nucleotide sequence ID" value="NZ_BAABIP010000017.1"/>
</dbReference>
<keyword evidence="4" id="KW-0288">FMN</keyword>
<dbReference type="Proteomes" id="UP001500141">
    <property type="component" value="Unassembled WGS sequence"/>
</dbReference>
<comment type="similarity">
    <text evidence="2">Belongs to the nitroreductase family.</text>
</comment>
<organism evidence="8 9">
    <name type="scientific">Flavobacterium hankyongi</name>
    <dbReference type="NCBI Taxonomy" id="1176532"/>
    <lineage>
        <taxon>Bacteria</taxon>
        <taxon>Pseudomonadati</taxon>
        <taxon>Bacteroidota</taxon>
        <taxon>Flavobacteriia</taxon>
        <taxon>Flavobacteriales</taxon>
        <taxon>Flavobacteriaceae</taxon>
        <taxon>Flavobacterium</taxon>
    </lineage>
</organism>
<dbReference type="InterPro" id="IPR033878">
    <property type="entry name" value="NfsB-like"/>
</dbReference>
<gene>
    <name evidence="8" type="primary">nfsB</name>
    <name evidence="8" type="ORF">GCM10023230_18490</name>
</gene>
<accession>A0ABP8ZXR3</accession>
<evidence type="ECO:0000256" key="5">
    <source>
        <dbReference type="ARBA" id="ARBA00022857"/>
    </source>
</evidence>
<dbReference type="Gene3D" id="3.40.109.10">
    <property type="entry name" value="NADH Oxidase"/>
    <property type="match status" value="1"/>
</dbReference>
<dbReference type="Pfam" id="PF00881">
    <property type="entry name" value="Nitroreductase"/>
    <property type="match status" value="1"/>
</dbReference>
<dbReference type="CDD" id="cd02149">
    <property type="entry name" value="NfsB-like"/>
    <property type="match status" value="1"/>
</dbReference>
<dbReference type="SUPFAM" id="SSF55469">
    <property type="entry name" value="FMN-dependent nitroreductase-like"/>
    <property type="match status" value="1"/>
</dbReference>
<evidence type="ECO:0000256" key="4">
    <source>
        <dbReference type="ARBA" id="ARBA00022643"/>
    </source>
</evidence>
<comment type="cofactor">
    <cofactor evidence="1">
        <name>FMN</name>
        <dbReference type="ChEBI" id="CHEBI:58210"/>
    </cofactor>
</comment>
<keyword evidence="9" id="KW-1185">Reference proteome</keyword>
<evidence type="ECO:0000313" key="9">
    <source>
        <dbReference type="Proteomes" id="UP001500141"/>
    </source>
</evidence>
<protein>
    <submittedName>
        <fullName evidence="8">Oxygen-insensitive NAD(P)H nitroreductase</fullName>
    </submittedName>
</protein>
<name>A0ABP8ZXR3_9FLAO</name>
<keyword evidence="3" id="KW-0285">Flavoprotein</keyword>
<feature type="domain" description="Nitroreductase" evidence="7">
    <location>
        <begin position="8"/>
        <end position="173"/>
    </location>
</feature>
<dbReference type="InterPro" id="IPR029479">
    <property type="entry name" value="Nitroreductase"/>
</dbReference>
<evidence type="ECO:0000313" key="8">
    <source>
        <dbReference type="EMBL" id="GAA4768914.1"/>
    </source>
</evidence>
<evidence type="ECO:0000256" key="1">
    <source>
        <dbReference type="ARBA" id="ARBA00001917"/>
    </source>
</evidence>
<sequence>MDFLELAQKRYTTKKYNANEKLSDEVITKLKNILQLSPSSINSQPWHFSFVFNPQIKEQLAEASYFNAPKVLESSCTVVFSAIDNLEKFEQQIEANLPEGAVGYYRQFLKPLPEHEVKAWLQHQVYLSLGYFLSACASLGIDSTSMEGIEKDKYKQILKLQDYQPLFAVAIGKRDENDANQPELKPKSRLLVDQIISEL</sequence>
<evidence type="ECO:0000256" key="3">
    <source>
        <dbReference type="ARBA" id="ARBA00022630"/>
    </source>
</evidence>
<evidence type="ECO:0000259" key="7">
    <source>
        <dbReference type="Pfam" id="PF00881"/>
    </source>
</evidence>
<evidence type="ECO:0000256" key="6">
    <source>
        <dbReference type="ARBA" id="ARBA00023002"/>
    </source>
</evidence>
<comment type="caution">
    <text evidence="8">The sequence shown here is derived from an EMBL/GenBank/DDBJ whole genome shotgun (WGS) entry which is preliminary data.</text>
</comment>
<dbReference type="InterPro" id="IPR000415">
    <property type="entry name" value="Nitroreductase-like"/>
</dbReference>
<dbReference type="PANTHER" id="PTHR43673:SF2">
    <property type="entry name" value="NITROREDUCTASE"/>
    <property type="match status" value="1"/>
</dbReference>
<evidence type="ECO:0000256" key="2">
    <source>
        <dbReference type="ARBA" id="ARBA00007118"/>
    </source>
</evidence>
<dbReference type="EMBL" id="BAABIP010000017">
    <property type="protein sequence ID" value="GAA4768914.1"/>
    <property type="molecule type" value="Genomic_DNA"/>
</dbReference>
<reference evidence="9" key="1">
    <citation type="journal article" date="2019" name="Int. J. Syst. Evol. Microbiol.">
        <title>The Global Catalogue of Microorganisms (GCM) 10K type strain sequencing project: providing services to taxonomists for standard genome sequencing and annotation.</title>
        <authorList>
            <consortium name="The Broad Institute Genomics Platform"/>
            <consortium name="The Broad Institute Genome Sequencing Center for Infectious Disease"/>
            <person name="Wu L."/>
            <person name="Ma J."/>
        </authorList>
    </citation>
    <scope>NUCLEOTIDE SEQUENCE [LARGE SCALE GENOMIC DNA]</scope>
    <source>
        <strain evidence="9">JCM 18198</strain>
    </source>
</reference>